<name>A0A3N4IH07_ASCIM</name>
<organism evidence="3 4">
    <name type="scientific">Ascobolus immersus RN42</name>
    <dbReference type="NCBI Taxonomy" id="1160509"/>
    <lineage>
        <taxon>Eukaryota</taxon>
        <taxon>Fungi</taxon>
        <taxon>Dikarya</taxon>
        <taxon>Ascomycota</taxon>
        <taxon>Pezizomycotina</taxon>
        <taxon>Pezizomycetes</taxon>
        <taxon>Pezizales</taxon>
        <taxon>Ascobolaceae</taxon>
        <taxon>Ascobolus</taxon>
    </lineage>
</organism>
<dbReference type="Pfam" id="PF00651">
    <property type="entry name" value="BTB"/>
    <property type="match status" value="1"/>
</dbReference>
<evidence type="ECO:0000313" key="4">
    <source>
        <dbReference type="Proteomes" id="UP000275078"/>
    </source>
</evidence>
<evidence type="ECO:0000259" key="2">
    <source>
        <dbReference type="PROSITE" id="PS50097"/>
    </source>
</evidence>
<feature type="region of interest" description="Disordered" evidence="1">
    <location>
        <begin position="33"/>
        <end position="66"/>
    </location>
</feature>
<reference evidence="3 4" key="1">
    <citation type="journal article" date="2018" name="Nat. Ecol. Evol.">
        <title>Pezizomycetes genomes reveal the molecular basis of ectomycorrhizal truffle lifestyle.</title>
        <authorList>
            <person name="Murat C."/>
            <person name="Payen T."/>
            <person name="Noel B."/>
            <person name="Kuo A."/>
            <person name="Morin E."/>
            <person name="Chen J."/>
            <person name="Kohler A."/>
            <person name="Krizsan K."/>
            <person name="Balestrini R."/>
            <person name="Da Silva C."/>
            <person name="Montanini B."/>
            <person name="Hainaut M."/>
            <person name="Levati E."/>
            <person name="Barry K.W."/>
            <person name="Belfiori B."/>
            <person name="Cichocki N."/>
            <person name="Clum A."/>
            <person name="Dockter R.B."/>
            <person name="Fauchery L."/>
            <person name="Guy J."/>
            <person name="Iotti M."/>
            <person name="Le Tacon F."/>
            <person name="Lindquist E.A."/>
            <person name="Lipzen A."/>
            <person name="Malagnac F."/>
            <person name="Mello A."/>
            <person name="Molinier V."/>
            <person name="Miyauchi S."/>
            <person name="Poulain J."/>
            <person name="Riccioni C."/>
            <person name="Rubini A."/>
            <person name="Sitrit Y."/>
            <person name="Splivallo R."/>
            <person name="Traeger S."/>
            <person name="Wang M."/>
            <person name="Zifcakova L."/>
            <person name="Wipf D."/>
            <person name="Zambonelli A."/>
            <person name="Paolocci F."/>
            <person name="Nowrousian M."/>
            <person name="Ottonello S."/>
            <person name="Baldrian P."/>
            <person name="Spatafora J.W."/>
            <person name="Henrissat B."/>
            <person name="Nagy L.G."/>
            <person name="Aury J.M."/>
            <person name="Wincker P."/>
            <person name="Grigoriev I.V."/>
            <person name="Bonfante P."/>
            <person name="Martin F.M."/>
        </authorList>
    </citation>
    <scope>NUCLEOTIDE SEQUENCE [LARGE SCALE GENOMIC DNA]</scope>
    <source>
        <strain evidence="3 4">RN42</strain>
    </source>
</reference>
<dbReference type="InterPro" id="IPR000210">
    <property type="entry name" value="BTB/POZ_dom"/>
</dbReference>
<evidence type="ECO:0000256" key="1">
    <source>
        <dbReference type="SAM" id="MobiDB-lite"/>
    </source>
</evidence>
<feature type="domain" description="BTB" evidence="2">
    <location>
        <begin position="82"/>
        <end position="153"/>
    </location>
</feature>
<proteinExistence type="predicted"/>
<dbReference type="STRING" id="1160509.A0A3N4IH07"/>
<protein>
    <recommendedName>
        <fullName evidence="2">BTB domain-containing protein</fullName>
    </recommendedName>
</protein>
<sequence>MLPHSTFGVEPTTTQIERVPSRQHQMRLQQEKAAAKLRSSGTISRNSSTSHYNNNTNGNHHSNSLKDSNAVNHRILSTGEYSDLKLVCHGREYNVHKAIVCPQVAFLEGACREGSGFREAATGIVDLTHLCESSDLLQKIINFLYVHDVPISNASSPDHSDASKTYVSLYILSDKLGIPSLREHCMGRVKAYASMLPHKTVYEMTEMVYSQTMPSDEFRTILVKQVCQRAQRLFENDDVRGIQEFREFCGTTEEIWFDVIRCSLTNGGGMTTFGTRSHNFQVVI</sequence>
<feature type="compositionally biased region" description="Low complexity" evidence="1">
    <location>
        <begin position="38"/>
        <end position="62"/>
    </location>
</feature>
<dbReference type="PANTHER" id="PTHR47843">
    <property type="entry name" value="BTB DOMAIN-CONTAINING PROTEIN-RELATED"/>
    <property type="match status" value="1"/>
</dbReference>
<dbReference type="Proteomes" id="UP000275078">
    <property type="component" value="Unassembled WGS sequence"/>
</dbReference>
<keyword evidence="4" id="KW-1185">Reference proteome</keyword>
<dbReference type="Gene3D" id="3.30.710.10">
    <property type="entry name" value="Potassium Channel Kv1.1, Chain A"/>
    <property type="match status" value="1"/>
</dbReference>
<dbReference type="AlphaFoldDB" id="A0A3N4IH07"/>
<dbReference type="PANTHER" id="PTHR47843:SF5">
    <property type="entry name" value="BTB_POZ DOMAIN PROTEIN"/>
    <property type="match status" value="1"/>
</dbReference>
<gene>
    <name evidence="3" type="ORF">BJ508DRAFT_413405</name>
</gene>
<dbReference type="PROSITE" id="PS50097">
    <property type="entry name" value="BTB"/>
    <property type="match status" value="1"/>
</dbReference>
<dbReference type="SUPFAM" id="SSF54695">
    <property type="entry name" value="POZ domain"/>
    <property type="match status" value="1"/>
</dbReference>
<dbReference type="InterPro" id="IPR011333">
    <property type="entry name" value="SKP1/BTB/POZ_sf"/>
</dbReference>
<dbReference type="EMBL" id="ML119664">
    <property type="protein sequence ID" value="RPA83440.1"/>
    <property type="molecule type" value="Genomic_DNA"/>
</dbReference>
<accession>A0A3N4IH07</accession>
<dbReference type="CDD" id="cd18186">
    <property type="entry name" value="BTB_POZ_ZBTB_KLHL-like"/>
    <property type="match status" value="1"/>
</dbReference>
<evidence type="ECO:0000313" key="3">
    <source>
        <dbReference type="EMBL" id="RPA83440.1"/>
    </source>
</evidence>
<dbReference type="OrthoDB" id="6359816at2759"/>